<dbReference type="GeneID" id="127742400"/>
<accession>A0A9C6TLG6</accession>
<evidence type="ECO:0000313" key="2">
    <source>
        <dbReference type="Proteomes" id="UP000515211"/>
    </source>
</evidence>
<protein>
    <submittedName>
        <fullName evidence="3">G2/mitotic-specific cyclin S13-6-like isoform X1</fullName>
    </submittedName>
</protein>
<reference evidence="2" key="1">
    <citation type="journal article" date="2016" name="Nat. Genet.">
        <title>The genome sequences of Arachis duranensis and Arachis ipaensis, the diploid ancestors of cultivated peanut.</title>
        <authorList>
            <person name="Bertioli D.J."/>
            <person name="Cannon S.B."/>
            <person name="Froenicke L."/>
            <person name="Huang G."/>
            <person name="Farmer A.D."/>
            <person name="Cannon E.K."/>
            <person name="Liu X."/>
            <person name="Gao D."/>
            <person name="Clevenger J."/>
            <person name="Dash S."/>
            <person name="Ren L."/>
            <person name="Moretzsohn M.C."/>
            <person name="Shirasawa K."/>
            <person name="Huang W."/>
            <person name="Vidigal B."/>
            <person name="Abernathy B."/>
            <person name="Chu Y."/>
            <person name="Niederhuth C.E."/>
            <person name="Umale P."/>
            <person name="Araujo A.C."/>
            <person name="Kozik A."/>
            <person name="Kim K.D."/>
            <person name="Burow M.D."/>
            <person name="Varshney R.K."/>
            <person name="Wang X."/>
            <person name="Zhang X."/>
            <person name="Barkley N."/>
            <person name="Guimaraes P.M."/>
            <person name="Isobe S."/>
            <person name="Guo B."/>
            <person name="Liao B."/>
            <person name="Stalker H.T."/>
            <person name="Schmitz R.J."/>
            <person name="Scheffler B.E."/>
            <person name="Leal-Bertioli S.C."/>
            <person name="Xun X."/>
            <person name="Jackson S.A."/>
            <person name="Michelmore R."/>
            <person name="Ozias-Akins P."/>
        </authorList>
    </citation>
    <scope>NUCLEOTIDE SEQUENCE [LARGE SCALE GENOMIC DNA]</scope>
    <source>
        <strain evidence="2">cv. V14167</strain>
    </source>
</reference>
<dbReference type="AlphaFoldDB" id="A0A9C6TLG6"/>
<feature type="region of interest" description="Disordered" evidence="1">
    <location>
        <begin position="37"/>
        <end position="59"/>
    </location>
</feature>
<name>A0A9C6TLG6_ARADU</name>
<evidence type="ECO:0000256" key="1">
    <source>
        <dbReference type="SAM" id="MobiDB-lite"/>
    </source>
</evidence>
<reference evidence="3" key="2">
    <citation type="submission" date="2025-08" db="UniProtKB">
        <authorList>
            <consortium name="RefSeq"/>
        </authorList>
    </citation>
    <scope>IDENTIFICATION</scope>
    <source>
        <tissue evidence="3">Whole plant</tissue>
    </source>
</reference>
<keyword evidence="2" id="KW-1185">Reference proteome</keyword>
<evidence type="ECO:0000313" key="3">
    <source>
        <dbReference type="RefSeq" id="XP_052110923.1"/>
    </source>
</evidence>
<organism evidence="2 3">
    <name type="scientific">Arachis duranensis</name>
    <name type="common">Wild peanut</name>
    <dbReference type="NCBI Taxonomy" id="130453"/>
    <lineage>
        <taxon>Eukaryota</taxon>
        <taxon>Viridiplantae</taxon>
        <taxon>Streptophyta</taxon>
        <taxon>Embryophyta</taxon>
        <taxon>Tracheophyta</taxon>
        <taxon>Spermatophyta</taxon>
        <taxon>Magnoliopsida</taxon>
        <taxon>eudicotyledons</taxon>
        <taxon>Gunneridae</taxon>
        <taxon>Pentapetalae</taxon>
        <taxon>rosids</taxon>
        <taxon>fabids</taxon>
        <taxon>Fabales</taxon>
        <taxon>Fabaceae</taxon>
        <taxon>Papilionoideae</taxon>
        <taxon>50 kb inversion clade</taxon>
        <taxon>dalbergioids sensu lato</taxon>
        <taxon>Dalbergieae</taxon>
        <taxon>Pterocarpus clade</taxon>
        <taxon>Arachis</taxon>
    </lineage>
</organism>
<sequence length="132" mass="15022">MEQEWFQLMGVGVRNFIATTKLEAAKKPPTEHEVIVISSDDESEKEKKRKPEAARGRKIKEGVTRENAKDFSSVLSTRSKAASGLSYMPKKVVNIVATDMDNELAVVEYIDDINKFYRLTKVLQLFLLLLFL</sequence>
<feature type="compositionally biased region" description="Basic and acidic residues" evidence="1">
    <location>
        <begin position="44"/>
        <end position="59"/>
    </location>
</feature>
<dbReference type="KEGG" id="adu:127742400"/>
<dbReference type="Proteomes" id="UP000515211">
    <property type="component" value="Chromosome 10"/>
</dbReference>
<dbReference type="RefSeq" id="XP_052110923.1">
    <property type="nucleotide sequence ID" value="XM_052254963.1"/>
</dbReference>
<proteinExistence type="predicted"/>
<gene>
    <name evidence="3" type="primary">LOC127742400</name>
</gene>